<feature type="domain" description="Mechanosensitive ion channel MscS C-terminal" evidence="9">
    <location>
        <begin position="195"/>
        <end position="280"/>
    </location>
</feature>
<dbReference type="SUPFAM" id="SSF50182">
    <property type="entry name" value="Sm-like ribonucleoproteins"/>
    <property type="match status" value="1"/>
</dbReference>
<evidence type="ECO:0000313" key="10">
    <source>
        <dbReference type="EMBL" id="KIS21915.1"/>
    </source>
</evidence>
<dbReference type="InterPro" id="IPR010920">
    <property type="entry name" value="LSM_dom_sf"/>
</dbReference>
<dbReference type="HOGENOM" id="CLU_037945_8_2_9"/>
<evidence type="ECO:0000256" key="2">
    <source>
        <dbReference type="ARBA" id="ARBA00008017"/>
    </source>
</evidence>
<keyword evidence="4 7" id="KW-0812">Transmembrane</keyword>
<dbReference type="Pfam" id="PF21082">
    <property type="entry name" value="MS_channel_3rd"/>
    <property type="match status" value="1"/>
</dbReference>
<dbReference type="PANTHER" id="PTHR30460:SF0">
    <property type="entry name" value="MODERATE CONDUCTANCE MECHANOSENSITIVE CHANNEL YBIO"/>
    <property type="match status" value="1"/>
</dbReference>
<organism evidence="10 11">
    <name type="scientific">Clostridium botulinum B2 450</name>
    <dbReference type="NCBI Taxonomy" id="1379739"/>
    <lineage>
        <taxon>Bacteria</taxon>
        <taxon>Bacillati</taxon>
        <taxon>Bacillota</taxon>
        <taxon>Clostridia</taxon>
        <taxon>Eubacteriales</taxon>
        <taxon>Clostridiaceae</taxon>
        <taxon>Clostridium</taxon>
    </lineage>
</organism>
<dbReference type="EMBL" id="JXSU01000009">
    <property type="protein sequence ID" value="KIS21915.1"/>
    <property type="molecule type" value="Genomic_DNA"/>
</dbReference>
<feature type="domain" description="Mechanosensitive ion channel MscS" evidence="8">
    <location>
        <begin position="124"/>
        <end position="187"/>
    </location>
</feature>
<comment type="subcellular location">
    <subcellularLocation>
        <location evidence="1">Cell membrane</location>
        <topology evidence="1">Multi-pass membrane protein</topology>
    </subcellularLocation>
</comment>
<feature type="transmembrane region" description="Helical" evidence="7">
    <location>
        <begin position="90"/>
        <end position="113"/>
    </location>
</feature>
<evidence type="ECO:0000256" key="6">
    <source>
        <dbReference type="ARBA" id="ARBA00023136"/>
    </source>
</evidence>
<gene>
    <name evidence="10" type="ORF">N495_19095</name>
</gene>
<dbReference type="SUPFAM" id="SSF82861">
    <property type="entry name" value="Mechanosensitive channel protein MscS (YggB), transmembrane region"/>
    <property type="match status" value="1"/>
</dbReference>
<dbReference type="OrthoDB" id="9809206at2"/>
<evidence type="ECO:0000256" key="1">
    <source>
        <dbReference type="ARBA" id="ARBA00004651"/>
    </source>
</evidence>
<evidence type="ECO:0000259" key="8">
    <source>
        <dbReference type="Pfam" id="PF00924"/>
    </source>
</evidence>
<protein>
    <submittedName>
        <fullName evidence="10">Mechanosensitive ion channel protein</fullName>
    </submittedName>
</protein>
<dbReference type="PATRIC" id="fig|1379739.3.peg.4175"/>
<evidence type="ECO:0000313" key="11">
    <source>
        <dbReference type="Proteomes" id="UP000032250"/>
    </source>
</evidence>
<dbReference type="InterPro" id="IPR045276">
    <property type="entry name" value="YbiO_bact"/>
</dbReference>
<dbReference type="Pfam" id="PF00924">
    <property type="entry name" value="MS_channel_2nd"/>
    <property type="match status" value="1"/>
</dbReference>
<dbReference type="PANTHER" id="PTHR30460">
    <property type="entry name" value="MODERATE CONDUCTANCE MECHANOSENSITIVE CHANNEL YBIO"/>
    <property type="match status" value="1"/>
</dbReference>
<dbReference type="Proteomes" id="UP000032250">
    <property type="component" value="Unassembled WGS sequence"/>
</dbReference>
<evidence type="ECO:0000256" key="7">
    <source>
        <dbReference type="SAM" id="Phobius"/>
    </source>
</evidence>
<dbReference type="RefSeq" id="WP_043032642.1">
    <property type="nucleotide sequence ID" value="NZ_JXSU01000009.1"/>
</dbReference>
<accession>A0A0D1BNT1</accession>
<comment type="similarity">
    <text evidence="2">Belongs to the MscS (TC 1.A.23) family.</text>
</comment>
<dbReference type="Gene3D" id="2.30.30.60">
    <property type="match status" value="1"/>
</dbReference>
<feature type="transmembrane region" description="Helical" evidence="7">
    <location>
        <begin position="28"/>
        <end position="49"/>
    </location>
</feature>
<dbReference type="GO" id="GO:0005886">
    <property type="term" value="C:plasma membrane"/>
    <property type="evidence" value="ECO:0007669"/>
    <property type="project" value="UniProtKB-SubCell"/>
</dbReference>
<dbReference type="Gene3D" id="3.30.70.100">
    <property type="match status" value="1"/>
</dbReference>
<evidence type="ECO:0000256" key="5">
    <source>
        <dbReference type="ARBA" id="ARBA00022989"/>
    </source>
</evidence>
<dbReference type="InterPro" id="IPR049278">
    <property type="entry name" value="MS_channel_C"/>
</dbReference>
<dbReference type="AlphaFoldDB" id="A0A0D1BNT1"/>
<dbReference type="InterPro" id="IPR011014">
    <property type="entry name" value="MscS_channel_TM-2"/>
</dbReference>
<dbReference type="InterPro" id="IPR011066">
    <property type="entry name" value="MscS_channel_C_sf"/>
</dbReference>
<keyword evidence="3" id="KW-1003">Cell membrane</keyword>
<dbReference type="FunFam" id="2.30.30.60:FF:000001">
    <property type="entry name" value="MscS Mechanosensitive ion channel"/>
    <property type="match status" value="1"/>
</dbReference>
<evidence type="ECO:0000259" key="9">
    <source>
        <dbReference type="Pfam" id="PF21082"/>
    </source>
</evidence>
<dbReference type="InterPro" id="IPR023408">
    <property type="entry name" value="MscS_beta-dom_sf"/>
</dbReference>
<dbReference type="InterPro" id="IPR006685">
    <property type="entry name" value="MscS_channel_2nd"/>
</dbReference>
<keyword evidence="5 7" id="KW-1133">Transmembrane helix</keyword>
<reference evidence="10 11" key="1">
    <citation type="submission" date="2014-06" db="EMBL/GenBank/DDBJ databases">
        <title>Genome characterization of distinct group I Clostridium botulinum lineages.</title>
        <authorList>
            <person name="Giordani F."/>
            <person name="Anselmo A."/>
            <person name="Fillo S."/>
            <person name="Palozzi A.M."/>
            <person name="Fortunato A."/>
            <person name="Gentile B."/>
            <person name="Ciammaruconi A."/>
            <person name="Anniballi F."/>
            <person name="De Medici D."/>
            <person name="Lista F."/>
        </authorList>
    </citation>
    <scope>NUCLEOTIDE SEQUENCE [LARGE SCALE GENOMIC DNA]</scope>
    <source>
        <strain evidence="10 11">B2 450</strain>
    </source>
</reference>
<keyword evidence="6 7" id="KW-0472">Membrane</keyword>
<evidence type="ECO:0000256" key="3">
    <source>
        <dbReference type="ARBA" id="ARBA00022475"/>
    </source>
</evidence>
<proteinExistence type="inferred from homology"/>
<dbReference type="SUPFAM" id="SSF82689">
    <property type="entry name" value="Mechanosensitive channel protein MscS (YggB), C-terminal domain"/>
    <property type="match status" value="1"/>
</dbReference>
<sequence>MKSSFNFDFDLSKGGIKIGNLPIEADSIYYFISVVIKIAIICVTMYLSIKIGNKIINRFVKKQSNLKFSLDDKKATTVGTILNSILRYTVYFVGIFAIIEILFGRIGSIFAGLGGAAIGLGAKDLIKDVISGFFILFEDQFSVGDYITVEDKSGIVDTIELRVTKLKDFNGDLHIIPNGLINKVTNHAKNNIRFKIEINVAYEVDIEEAINTINKVCLEYAKERKDIVVEQPAVYGITSLDNNGISIVVYGRTTPMNQWTAEIELRKRILIELKNENIEIPYNKFQIIK</sequence>
<name>A0A0D1BNT1_CLOBO</name>
<dbReference type="GO" id="GO:0008381">
    <property type="term" value="F:mechanosensitive monoatomic ion channel activity"/>
    <property type="evidence" value="ECO:0007669"/>
    <property type="project" value="InterPro"/>
</dbReference>
<evidence type="ECO:0000256" key="4">
    <source>
        <dbReference type="ARBA" id="ARBA00022692"/>
    </source>
</evidence>
<comment type="caution">
    <text evidence="10">The sequence shown here is derived from an EMBL/GenBank/DDBJ whole genome shotgun (WGS) entry which is preliminary data.</text>
</comment>
<dbReference type="Gene3D" id="1.10.287.1260">
    <property type="match status" value="1"/>
</dbReference>